<dbReference type="Pfam" id="PF00072">
    <property type="entry name" value="Response_reg"/>
    <property type="match status" value="1"/>
</dbReference>
<dbReference type="EMBL" id="FNDE01000003">
    <property type="protein sequence ID" value="SDG81175.1"/>
    <property type="molecule type" value="Genomic_DNA"/>
</dbReference>
<evidence type="ECO:0000256" key="1">
    <source>
        <dbReference type="ARBA" id="ARBA00022741"/>
    </source>
</evidence>
<dbReference type="InterPro" id="IPR002078">
    <property type="entry name" value="Sigma_54_int"/>
</dbReference>
<dbReference type="PANTHER" id="PTHR32071:SF14">
    <property type="entry name" value="TRANSCRIPTIONAL REGULATORY PROTEIN RTCR"/>
    <property type="match status" value="1"/>
</dbReference>
<evidence type="ECO:0000256" key="6">
    <source>
        <dbReference type="PROSITE-ProRule" id="PRU00169"/>
    </source>
</evidence>
<dbReference type="InterPro" id="IPR009057">
    <property type="entry name" value="Homeodomain-like_sf"/>
</dbReference>
<keyword evidence="5" id="KW-0804">Transcription</keyword>
<evidence type="ECO:0000313" key="10">
    <source>
        <dbReference type="EMBL" id="SDG81175.1"/>
    </source>
</evidence>
<dbReference type="Gene3D" id="3.40.50.2300">
    <property type="match status" value="1"/>
</dbReference>
<keyword evidence="4" id="KW-0238">DNA-binding</keyword>
<dbReference type="InterPro" id="IPR058031">
    <property type="entry name" value="AAA_lid_NorR"/>
</dbReference>
<keyword evidence="12" id="KW-1185">Reference proteome</keyword>
<dbReference type="PANTHER" id="PTHR32071">
    <property type="entry name" value="TRANSCRIPTIONAL REGULATORY PROTEIN"/>
    <property type="match status" value="1"/>
</dbReference>
<dbReference type="EMBL" id="CP080764">
    <property type="protein sequence ID" value="QYY44155.1"/>
    <property type="molecule type" value="Genomic_DNA"/>
</dbReference>
<evidence type="ECO:0000256" key="2">
    <source>
        <dbReference type="ARBA" id="ARBA00022840"/>
    </source>
</evidence>
<dbReference type="GO" id="GO:0043565">
    <property type="term" value="F:sequence-specific DNA binding"/>
    <property type="evidence" value="ECO:0007669"/>
    <property type="project" value="InterPro"/>
</dbReference>
<dbReference type="InterPro" id="IPR025944">
    <property type="entry name" value="Sigma_54_int_dom_CS"/>
</dbReference>
<dbReference type="OrthoDB" id="9771372at2"/>
<dbReference type="InterPro" id="IPR011006">
    <property type="entry name" value="CheY-like_superfamily"/>
</dbReference>
<dbReference type="InterPro" id="IPR025662">
    <property type="entry name" value="Sigma_54_int_dom_ATP-bd_1"/>
</dbReference>
<dbReference type="InterPro" id="IPR001789">
    <property type="entry name" value="Sig_transdc_resp-reg_receiver"/>
</dbReference>
<sequence>MNRMLIVDDETQVQTFFSYLLHRKDIHLSFASNAYEVMAALAGEPYQAALVDLKLPDTNGLDILKAIKEKMPGCRVIIMTGYGTVKSALEAIRLGAEDYIEKPFDDIDELERLIHSLFTSPVNQRQTEMLRLAEQTGFIVGQSTEMHHLLSLAYKIARKNITVLIEGETGTGKEVLARFLHHASARQQQPFIGVNCGAFTETLLESELFGHEKGAFTGATQTRKGLFEIASKGTLFFDEIGDASPSIQVKLLRVLETREFMRIGSEQHRHTDARIIAASHVNLHEAVRQGKFREDLLYRLNVVKLSIPPLRERREDIPYLVQYLAKRHKTGEMFFVSETLALMQEYDWPGNIRELSNVVARALTLADGETSRITPDYLPASIVKPVRISQTSSPSPRNEGQALLPFEDYLESWKQELLAQWQSSIEHIDFPSIMKRIKELERIIEKAFVTKALRETLGNQKKAARLLNISVRTLRYLLNEKGK</sequence>
<dbReference type="GeneID" id="97141357"/>
<dbReference type="PROSITE" id="PS00676">
    <property type="entry name" value="SIGMA54_INTERACT_2"/>
    <property type="match status" value="1"/>
</dbReference>
<dbReference type="GO" id="GO:0005524">
    <property type="term" value="F:ATP binding"/>
    <property type="evidence" value="ECO:0007669"/>
    <property type="project" value="UniProtKB-KW"/>
</dbReference>
<dbReference type="CDD" id="cd00009">
    <property type="entry name" value="AAA"/>
    <property type="match status" value="1"/>
</dbReference>
<name>A0A1G7XAA3_ANETH</name>
<dbReference type="PROSITE" id="PS50110">
    <property type="entry name" value="RESPONSE_REGULATORY"/>
    <property type="match status" value="1"/>
</dbReference>
<dbReference type="SUPFAM" id="SSF52540">
    <property type="entry name" value="P-loop containing nucleoside triphosphate hydrolases"/>
    <property type="match status" value="1"/>
</dbReference>
<proteinExistence type="predicted"/>
<dbReference type="Gene3D" id="3.40.50.300">
    <property type="entry name" value="P-loop containing nucleotide triphosphate hydrolases"/>
    <property type="match status" value="1"/>
</dbReference>
<evidence type="ECO:0000256" key="5">
    <source>
        <dbReference type="ARBA" id="ARBA00023163"/>
    </source>
</evidence>
<dbReference type="InterPro" id="IPR002197">
    <property type="entry name" value="HTH_Fis"/>
</dbReference>
<dbReference type="Pfam" id="PF25601">
    <property type="entry name" value="AAA_lid_14"/>
    <property type="match status" value="1"/>
</dbReference>
<dbReference type="GO" id="GO:0006355">
    <property type="term" value="P:regulation of DNA-templated transcription"/>
    <property type="evidence" value="ECO:0007669"/>
    <property type="project" value="InterPro"/>
</dbReference>
<dbReference type="Proteomes" id="UP000826616">
    <property type="component" value="Chromosome"/>
</dbReference>
<dbReference type="InterPro" id="IPR003593">
    <property type="entry name" value="AAA+_ATPase"/>
</dbReference>
<reference evidence="10 11" key="1">
    <citation type="submission" date="2016-10" db="EMBL/GenBank/DDBJ databases">
        <authorList>
            <person name="de Groot N.N."/>
        </authorList>
    </citation>
    <scope>NUCLEOTIDE SEQUENCE [LARGE SCALE GENOMIC DNA]</scope>
    <source>
        <strain evidence="10 11">L 420-91</strain>
    </source>
</reference>
<dbReference type="Pfam" id="PF00158">
    <property type="entry name" value="Sigma54_activat"/>
    <property type="match status" value="1"/>
</dbReference>
<keyword evidence="1" id="KW-0547">Nucleotide-binding</keyword>
<evidence type="ECO:0000259" key="7">
    <source>
        <dbReference type="PROSITE" id="PS50045"/>
    </source>
</evidence>
<dbReference type="InterPro" id="IPR025943">
    <property type="entry name" value="Sigma_54_int_dom_ATP-bd_2"/>
</dbReference>
<dbReference type="Proteomes" id="UP000198956">
    <property type="component" value="Unassembled WGS sequence"/>
</dbReference>
<dbReference type="SMART" id="SM00382">
    <property type="entry name" value="AAA"/>
    <property type="match status" value="1"/>
</dbReference>
<evidence type="ECO:0000313" key="11">
    <source>
        <dbReference type="Proteomes" id="UP000198956"/>
    </source>
</evidence>
<feature type="domain" description="Response regulatory" evidence="8">
    <location>
        <begin position="3"/>
        <end position="117"/>
    </location>
</feature>
<accession>A0A1G7XAA3</accession>
<evidence type="ECO:0000256" key="3">
    <source>
        <dbReference type="ARBA" id="ARBA00023015"/>
    </source>
</evidence>
<dbReference type="Pfam" id="PF02954">
    <property type="entry name" value="HTH_8"/>
    <property type="match status" value="1"/>
</dbReference>
<dbReference type="SMART" id="SM00448">
    <property type="entry name" value="REC"/>
    <property type="match status" value="1"/>
</dbReference>
<dbReference type="InterPro" id="IPR027417">
    <property type="entry name" value="P-loop_NTPase"/>
</dbReference>
<keyword evidence="3" id="KW-0805">Transcription regulation</keyword>
<gene>
    <name evidence="9" type="ORF">K3F53_08245</name>
    <name evidence="10" type="ORF">SAMN04489735_1003102</name>
</gene>
<evidence type="ECO:0000259" key="8">
    <source>
        <dbReference type="PROSITE" id="PS50110"/>
    </source>
</evidence>
<dbReference type="Gene3D" id="1.10.8.60">
    <property type="match status" value="1"/>
</dbReference>
<evidence type="ECO:0000313" key="12">
    <source>
        <dbReference type="Proteomes" id="UP000826616"/>
    </source>
</evidence>
<feature type="domain" description="Sigma-54 factor interaction" evidence="7">
    <location>
        <begin position="139"/>
        <end position="364"/>
    </location>
</feature>
<evidence type="ECO:0000313" key="9">
    <source>
        <dbReference type="EMBL" id="QYY44155.1"/>
    </source>
</evidence>
<dbReference type="PROSITE" id="PS00675">
    <property type="entry name" value="SIGMA54_INTERACT_1"/>
    <property type="match status" value="1"/>
</dbReference>
<keyword evidence="6" id="KW-0597">Phosphoprotein</keyword>
<dbReference type="SUPFAM" id="SSF46689">
    <property type="entry name" value="Homeodomain-like"/>
    <property type="match status" value="1"/>
</dbReference>
<organism evidence="10 11">
    <name type="scientific">Aneurinibacillus thermoaerophilus</name>
    <dbReference type="NCBI Taxonomy" id="143495"/>
    <lineage>
        <taxon>Bacteria</taxon>
        <taxon>Bacillati</taxon>
        <taxon>Bacillota</taxon>
        <taxon>Bacilli</taxon>
        <taxon>Bacillales</taxon>
        <taxon>Paenibacillaceae</taxon>
        <taxon>Aneurinibacillus group</taxon>
        <taxon>Aneurinibacillus</taxon>
    </lineage>
</organism>
<dbReference type="GO" id="GO:0000160">
    <property type="term" value="P:phosphorelay signal transduction system"/>
    <property type="evidence" value="ECO:0007669"/>
    <property type="project" value="InterPro"/>
</dbReference>
<protein>
    <submittedName>
        <fullName evidence="9 10">Transcriptional regulator</fullName>
    </submittedName>
</protein>
<dbReference type="FunFam" id="3.40.50.300:FF:000006">
    <property type="entry name" value="DNA-binding transcriptional regulator NtrC"/>
    <property type="match status" value="1"/>
</dbReference>
<keyword evidence="2" id="KW-0067">ATP-binding</keyword>
<feature type="modified residue" description="4-aspartylphosphate" evidence="6">
    <location>
        <position position="52"/>
    </location>
</feature>
<dbReference type="Gene3D" id="1.10.10.60">
    <property type="entry name" value="Homeodomain-like"/>
    <property type="match status" value="1"/>
</dbReference>
<reference evidence="9 12" key="2">
    <citation type="submission" date="2021-08" db="EMBL/GenBank/DDBJ databases">
        <title>Complete genome sequence of the strain Aneurinibacillus thermoaerophilus CCM 8960.</title>
        <authorList>
            <person name="Musilova J."/>
            <person name="Kourilova X."/>
            <person name="Pernicova I."/>
            <person name="Bezdicek M."/>
            <person name="Lengerova M."/>
            <person name="Obruca S."/>
            <person name="Sedlar K."/>
        </authorList>
    </citation>
    <scope>NUCLEOTIDE SEQUENCE [LARGE SCALE GENOMIC DNA]</scope>
    <source>
        <strain evidence="9 12">CCM 8960</strain>
    </source>
</reference>
<evidence type="ECO:0000256" key="4">
    <source>
        <dbReference type="ARBA" id="ARBA00023125"/>
    </source>
</evidence>
<dbReference type="AlphaFoldDB" id="A0A1G7XAA3"/>
<dbReference type="PRINTS" id="PR01590">
    <property type="entry name" value="HTHFIS"/>
</dbReference>
<dbReference type="SUPFAM" id="SSF52172">
    <property type="entry name" value="CheY-like"/>
    <property type="match status" value="1"/>
</dbReference>
<dbReference type="RefSeq" id="WP_057899013.1">
    <property type="nucleotide sequence ID" value="NZ_CP080764.1"/>
</dbReference>
<dbReference type="PROSITE" id="PS50045">
    <property type="entry name" value="SIGMA54_INTERACT_4"/>
    <property type="match status" value="1"/>
</dbReference>
<dbReference type="PROSITE" id="PS00688">
    <property type="entry name" value="SIGMA54_INTERACT_3"/>
    <property type="match status" value="1"/>
</dbReference>